<feature type="coiled-coil region" evidence="1">
    <location>
        <begin position="101"/>
        <end position="128"/>
    </location>
</feature>
<sequence>MSESCSQKQSGREAFEKFYKNWERDPKFEFADLNYLDLAFPTPHLSELKNLSFYCFHRNIDPEKHSIGRLFSDPIQNIFVDFHLTGLFNQSVFYDRFKLFVDYSVEKIQELQEQIQTLEQQVQQISITEGVSAPLEEAPKPIEEETLEVLKKVEKPYQDALAAVRDISADRTPKAFVAPDAESSDKLGTVIKQNNFLIQLIVTQSRQIEDLSLQLVALRREVASIQGKAQTKVDLPEEVIADLTSRFEGLKVEKAKKKSKAPFQSFPIPGSADSNKPRR</sequence>
<evidence type="ECO:0000256" key="1">
    <source>
        <dbReference type="SAM" id="Coils"/>
    </source>
</evidence>
<evidence type="ECO:0000313" key="4">
    <source>
        <dbReference type="Proteomes" id="UP000737018"/>
    </source>
</evidence>
<gene>
    <name evidence="3" type="ORF">CMV_027817</name>
</gene>
<dbReference type="OrthoDB" id="635251at2759"/>
<keyword evidence="1" id="KW-0175">Coiled coil</keyword>
<dbReference type="Proteomes" id="UP000737018">
    <property type="component" value="Unassembled WGS sequence"/>
</dbReference>
<protein>
    <submittedName>
        <fullName evidence="3">Uncharacterized protein</fullName>
    </submittedName>
</protein>
<evidence type="ECO:0000256" key="2">
    <source>
        <dbReference type="SAM" id="MobiDB-lite"/>
    </source>
</evidence>
<feature type="region of interest" description="Disordered" evidence="2">
    <location>
        <begin position="252"/>
        <end position="279"/>
    </location>
</feature>
<evidence type="ECO:0000313" key="3">
    <source>
        <dbReference type="EMBL" id="KAF3945850.1"/>
    </source>
</evidence>
<dbReference type="AlphaFoldDB" id="A0A8J4V903"/>
<dbReference type="EMBL" id="JRKL02010837">
    <property type="protein sequence ID" value="KAF3945850.1"/>
    <property type="molecule type" value="Genomic_DNA"/>
</dbReference>
<feature type="coiled-coil region" evidence="1">
    <location>
        <begin position="201"/>
        <end position="228"/>
    </location>
</feature>
<reference evidence="3" key="1">
    <citation type="submission" date="2020-03" db="EMBL/GenBank/DDBJ databases">
        <title>Castanea mollissima Vanexum genome sequencing.</title>
        <authorList>
            <person name="Staton M."/>
        </authorList>
    </citation>
    <scope>NUCLEOTIDE SEQUENCE</scope>
    <source>
        <tissue evidence="3">Leaf</tissue>
    </source>
</reference>
<proteinExistence type="predicted"/>
<keyword evidence="4" id="KW-1185">Reference proteome</keyword>
<organism evidence="3 4">
    <name type="scientific">Castanea mollissima</name>
    <name type="common">Chinese chestnut</name>
    <dbReference type="NCBI Taxonomy" id="60419"/>
    <lineage>
        <taxon>Eukaryota</taxon>
        <taxon>Viridiplantae</taxon>
        <taxon>Streptophyta</taxon>
        <taxon>Embryophyta</taxon>
        <taxon>Tracheophyta</taxon>
        <taxon>Spermatophyta</taxon>
        <taxon>Magnoliopsida</taxon>
        <taxon>eudicotyledons</taxon>
        <taxon>Gunneridae</taxon>
        <taxon>Pentapetalae</taxon>
        <taxon>rosids</taxon>
        <taxon>fabids</taxon>
        <taxon>Fagales</taxon>
        <taxon>Fagaceae</taxon>
        <taxon>Castanea</taxon>
    </lineage>
</organism>
<comment type="caution">
    <text evidence="3">The sequence shown here is derived from an EMBL/GenBank/DDBJ whole genome shotgun (WGS) entry which is preliminary data.</text>
</comment>
<name>A0A8J4V903_9ROSI</name>
<accession>A0A8J4V903</accession>